<evidence type="ECO:0000259" key="5">
    <source>
        <dbReference type="PROSITE" id="PS51123"/>
    </source>
</evidence>
<reference evidence="6 7" key="1">
    <citation type="submission" date="2023-10" db="EMBL/GenBank/DDBJ databases">
        <title>Noviherbaspirillum sp. CPCC 100848 genome assembly.</title>
        <authorList>
            <person name="Li X.Y."/>
            <person name="Fang X.M."/>
        </authorList>
    </citation>
    <scope>NUCLEOTIDE SEQUENCE [LARGE SCALE GENOMIC DNA]</scope>
    <source>
        <strain evidence="6 7">CPCC 100848</strain>
    </source>
</reference>
<protein>
    <submittedName>
        <fullName evidence="6">OmpA family protein</fullName>
    </submittedName>
</protein>
<comment type="subcellular location">
    <subcellularLocation>
        <location evidence="1">Cell outer membrane</location>
    </subcellularLocation>
</comment>
<name>A0ABU6J9Y8_9BURK</name>
<proteinExistence type="predicted"/>
<gene>
    <name evidence="6" type="ORF">RY831_15020</name>
</gene>
<dbReference type="RefSeq" id="WP_326507190.1">
    <property type="nucleotide sequence ID" value="NZ_JAWIIV010000011.1"/>
</dbReference>
<dbReference type="Proteomes" id="UP001352263">
    <property type="component" value="Unassembled WGS sequence"/>
</dbReference>
<dbReference type="PROSITE" id="PS01068">
    <property type="entry name" value="OMPA_1"/>
    <property type="match status" value="1"/>
</dbReference>
<dbReference type="InterPro" id="IPR006665">
    <property type="entry name" value="OmpA-like"/>
</dbReference>
<dbReference type="InterPro" id="IPR050330">
    <property type="entry name" value="Bact_OuterMem_StrucFunc"/>
</dbReference>
<evidence type="ECO:0000256" key="3">
    <source>
        <dbReference type="PROSITE-ProRule" id="PRU00473"/>
    </source>
</evidence>
<dbReference type="PROSITE" id="PS51123">
    <property type="entry name" value="OMPA_2"/>
    <property type="match status" value="1"/>
</dbReference>
<dbReference type="Gene3D" id="3.30.1330.60">
    <property type="entry name" value="OmpA-like domain"/>
    <property type="match status" value="1"/>
</dbReference>
<feature type="domain" description="OmpA-like" evidence="5">
    <location>
        <begin position="98"/>
        <end position="208"/>
    </location>
</feature>
<sequence length="211" mass="22973">MLLIVFVAMIPHKIFRVWLCCVLCVGPVSAADFRQLPLPANVGVAVEPSHRAHALTDTPKNFHMRRDEGVWMMMEAAREPAVMNPDSATGSAANGVQAVAAVSRSPVEVRFEFNKSVPTSTAPLAGLFDQAGKTNTRVHVIGHADEKGSDEYNQKLSERRARSVADWFKQAGIPAAMIHVEGRGKREPVDPADAARNRRATVQLITAEGKQ</sequence>
<dbReference type="PRINTS" id="PR01021">
    <property type="entry name" value="OMPADOMAIN"/>
</dbReference>
<organism evidence="6 7">
    <name type="scientific">Noviherbaspirillum album</name>
    <dbReference type="NCBI Taxonomy" id="3080276"/>
    <lineage>
        <taxon>Bacteria</taxon>
        <taxon>Pseudomonadati</taxon>
        <taxon>Pseudomonadota</taxon>
        <taxon>Betaproteobacteria</taxon>
        <taxon>Burkholderiales</taxon>
        <taxon>Oxalobacteraceae</taxon>
        <taxon>Noviherbaspirillum</taxon>
    </lineage>
</organism>
<feature type="chain" id="PRO_5045805191" evidence="4">
    <location>
        <begin position="31"/>
        <end position="211"/>
    </location>
</feature>
<comment type="caution">
    <text evidence="6">The sequence shown here is derived from an EMBL/GenBank/DDBJ whole genome shotgun (WGS) entry which is preliminary data.</text>
</comment>
<accession>A0ABU6J9Y8</accession>
<evidence type="ECO:0000313" key="6">
    <source>
        <dbReference type="EMBL" id="MEC4720472.1"/>
    </source>
</evidence>
<evidence type="ECO:0000256" key="1">
    <source>
        <dbReference type="ARBA" id="ARBA00004442"/>
    </source>
</evidence>
<keyword evidence="7" id="KW-1185">Reference proteome</keyword>
<dbReference type="PANTHER" id="PTHR30329">
    <property type="entry name" value="STATOR ELEMENT OF FLAGELLAR MOTOR COMPLEX"/>
    <property type="match status" value="1"/>
</dbReference>
<dbReference type="PANTHER" id="PTHR30329:SF17">
    <property type="entry name" value="LIPOPROTEIN YFIB-RELATED"/>
    <property type="match status" value="1"/>
</dbReference>
<dbReference type="EMBL" id="JAWIIV010000011">
    <property type="protein sequence ID" value="MEC4720472.1"/>
    <property type="molecule type" value="Genomic_DNA"/>
</dbReference>
<evidence type="ECO:0000256" key="2">
    <source>
        <dbReference type="ARBA" id="ARBA00023136"/>
    </source>
</evidence>
<dbReference type="InterPro" id="IPR006690">
    <property type="entry name" value="OMPA-like_CS"/>
</dbReference>
<dbReference type="Pfam" id="PF00691">
    <property type="entry name" value="OmpA"/>
    <property type="match status" value="1"/>
</dbReference>
<dbReference type="InterPro" id="IPR036737">
    <property type="entry name" value="OmpA-like_sf"/>
</dbReference>
<keyword evidence="4" id="KW-0732">Signal</keyword>
<dbReference type="CDD" id="cd07185">
    <property type="entry name" value="OmpA_C-like"/>
    <property type="match status" value="1"/>
</dbReference>
<keyword evidence="2 3" id="KW-0472">Membrane</keyword>
<dbReference type="PRINTS" id="PR01023">
    <property type="entry name" value="NAFLGMOTY"/>
</dbReference>
<feature type="signal peptide" evidence="4">
    <location>
        <begin position="1"/>
        <end position="30"/>
    </location>
</feature>
<evidence type="ECO:0000313" key="7">
    <source>
        <dbReference type="Proteomes" id="UP001352263"/>
    </source>
</evidence>
<dbReference type="SUPFAM" id="SSF103088">
    <property type="entry name" value="OmpA-like"/>
    <property type="match status" value="1"/>
</dbReference>
<dbReference type="InterPro" id="IPR006664">
    <property type="entry name" value="OMP_bac"/>
</dbReference>
<evidence type="ECO:0000256" key="4">
    <source>
        <dbReference type="SAM" id="SignalP"/>
    </source>
</evidence>